<dbReference type="Proteomes" id="UP000324222">
    <property type="component" value="Unassembled WGS sequence"/>
</dbReference>
<evidence type="ECO:0000313" key="2">
    <source>
        <dbReference type="Proteomes" id="UP000324222"/>
    </source>
</evidence>
<keyword evidence="2" id="KW-1185">Reference proteome</keyword>
<name>A0A5B7INH1_PORTR</name>
<evidence type="ECO:0000313" key="1">
    <source>
        <dbReference type="EMBL" id="MPC83985.1"/>
    </source>
</evidence>
<proteinExistence type="predicted"/>
<organism evidence="1 2">
    <name type="scientific">Portunus trituberculatus</name>
    <name type="common">Swimming crab</name>
    <name type="synonym">Neptunus trituberculatus</name>
    <dbReference type="NCBI Taxonomy" id="210409"/>
    <lineage>
        <taxon>Eukaryota</taxon>
        <taxon>Metazoa</taxon>
        <taxon>Ecdysozoa</taxon>
        <taxon>Arthropoda</taxon>
        <taxon>Crustacea</taxon>
        <taxon>Multicrustacea</taxon>
        <taxon>Malacostraca</taxon>
        <taxon>Eumalacostraca</taxon>
        <taxon>Eucarida</taxon>
        <taxon>Decapoda</taxon>
        <taxon>Pleocyemata</taxon>
        <taxon>Brachyura</taxon>
        <taxon>Eubrachyura</taxon>
        <taxon>Portunoidea</taxon>
        <taxon>Portunidae</taxon>
        <taxon>Portuninae</taxon>
        <taxon>Portunus</taxon>
    </lineage>
</organism>
<sequence length="94" mass="10252">MKVVSRRIMAGSEGTFVSVAILPRRPLGTPADDMDDKNQYLIYVVMRRRGSRCLLQGTGGSRSHEFFHRGQEGIAGEWAGLGLGGALLLYSAIK</sequence>
<dbReference type="AlphaFoldDB" id="A0A5B7INH1"/>
<dbReference type="EMBL" id="VSRR010064091">
    <property type="protein sequence ID" value="MPC83985.1"/>
    <property type="molecule type" value="Genomic_DNA"/>
</dbReference>
<protein>
    <submittedName>
        <fullName evidence="1">Uncharacterized protein</fullName>
    </submittedName>
</protein>
<reference evidence="1 2" key="1">
    <citation type="submission" date="2019-05" db="EMBL/GenBank/DDBJ databases">
        <title>Another draft genome of Portunus trituberculatus and its Hox gene families provides insights of decapod evolution.</title>
        <authorList>
            <person name="Jeong J.-H."/>
            <person name="Song I."/>
            <person name="Kim S."/>
            <person name="Choi T."/>
            <person name="Kim D."/>
            <person name="Ryu S."/>
            <person name="Kim W."/>
        </authorList>
    </citation>
    <scope>NUCLEOTIDE SEQUENCE [LARGE SCALE GENOMIC DNA]</scope>
    <source>
        <tissue evidence="1">Muscle</tissue>
    </source>
</reference>
<accession>A0A5B7INH1</accession>
<comment type="caution">
    <text evidence="1">The sequence shown here is derived from an EMBL/GenBank/DDBJ whole genome shotgun (WGS) entry which is preliminary data.</text>
</comment>
<gene>
    <name evidence="1" type="ORF">E2C01_078709</name>
</gene>